<sequence length="104" mass="11516">METTDQEIEGFRIVTVEGILEDLEVPDVSALQERYGPGTFGCHEALHVSSIELQSVSDNLMSHPAVALNSEWYQLAYRAHEALVELYQAIGAEHLATEDEAEEA</sequence>
<dbReference type="AlphaFoldDB" id="A0A1H8ZT10"/>
<gene>
    <name evidence="1" type="ORF">SAMN05216548_101235</name>
</gene>
<protein>
    <submittedName>
        <fullName evidence="1">Uncharacterized protein</fullName>
    </submittedName>
</protein>
<proteinExistence type="predicted"/>
<name>A0A1H8ZT10_9HYPH</name>
<evidence type="ECO:0000313" key="2">
    <source>
        <dbReference type="Proteomes" id="UP000199647"/>
    </source>
</evidence>
<reference evidence="1 2" key="1">
    <citation type="submission" date="2016-10" db="EMBL/GenBank/DDBJ databases">
        <authorList>
            <person name="de Groot N.N."/>
        </authorList>
    </citation>
    <scope>NUCLEOTIDE SEQUENCE [LARGE SCALE GENOMIC DNA]</scope>
    <source>
        <strain evidence="1 2">A52C2</strain>
    </source>
</reference>
<dbReference type="RefSeq" id="WP_238858077.1">
    <property type="nucleotide sequence ID" value="NZ_FOFG01000001.1"/>
</dbReference>
<evidence type="ECO:0000313" key="1">
    <source>
        <dbReference type="EMBL" id="SEP67620.1"/>
    </source>
</evidence>
<keyword evidence="2" id="KW-1185">Reference proteome</keyword>
<accession>A0A1H8ZT10</accession>
<organism evidence="1 2">
    <name type="scientific">Faunimonas pinastri</name>
    <dbReference type="NCBI Taxonomy" id="1855383"/>
    <lineage>
        <taxon>Bacteria</taxon>
        <taxon>Pseudomonadati</taxon>
        <taxon>Pseudomonadota</taxon>
        <taxon>Alphaproteobacteria</taxon>
        <taxon>Hyphomicrobiales</taxon>
        <taxon>Afifellaceae</taxon>
        <taxon>Faunimonas</taxon>
    </lineage>
</organism>
<dbReference type="EMBL" id="FOFG01000001">
    <property type="protein sequence ID" value="SEP67620.1"/>
    <property type="molecule type" value="Genomic_DNA"/>
</dbReference>
<dbReference type="STRING" id="1855383.SAMN05216548_101235"/>
<dbReference type="Proteomes" id="UP000199647">
    <property type="component" value="Unassembled WGS sequence"/>
</dbReference>